<dbReference type="RefSeq" id="WP_067972582.1">
    <property type="nucleotide sequence ID" value="NZ_CAJHKM010000004.1"/>
</dbReference>
<feature type="transmembrane region" description="Helical" evidence="5">
    <location>
        <begin position="67"/>
        <end position="87"/>
    </location>
</feature>
<evidence type="ECO:0000313" key="7">
    <source>
        <dbReference type="EMBL" id="PKZ21602.1"/>
    </source>
</evidence>
<comment type="subcellular location">
    <subcellularLocation>
        <location evidence="1">Membrane</location>
        <topology evidence="1">Multi-pass membrane protein</topology>
    </subcellularLocation>
</comment>
<evidence type="ECO:0000313" key="9">
    <source>
        <dbReference type="Proteomes" id="UP000234239"/>
    </source>
</evidence>
<feature type="transmembrane region" description="Helical" evidence="5">
    <location>
        <begin position="35"/>
        <end position="55"/>
    </location>
</feature>
<dbReference type="KEGG" id="asan:AWM72_02320"/>
<dbReference type="Gene3D" id="1.20.1530.20">
    <property type="match status" value="1"/>
</dbReference>
<dbReference type="Proteomes" id="UP000069912">
    <property type="component" value="Chromosome"/>
</dbReference>
<keyword evidence="8" id="KW-1185">Reference proteome</keyword>
<reference evidence="6 8" key="1">
    <citation type="journal article" date="2016" name="Genome Announc.">
        <title>Complete Genome Sequences of Aerococcus christensenii CCUG 28831T, Aerococcus sanguinicola CCUG 43001T, Aerococcus urinae CCUG 36881T, Aerococcus urinaeequi CCUG 28094T, Aerococcus urinaehominis CCUG 42038 BT, and Aerococcus viridans CCUG 4311T.</title>
        <authorList>
            <person name="Carkaci D."/>
            <person name="Dargis R."/>
            <person name="Nielsen X.C."/>
            <person name="Skovgaard O."/>
            <person name="Fuursted K."/>
            <person name="Christensen J.J."/>
        </authorList>
    </citation>
    <scope>NUCLEOTIDE SEQUENCE [LARGE SCALE GENOMIC DNA]</scope>
    <source>
        <strain evidence="6 8">CCUG43001</strain>
    </source>
</reference>
<dbReference type="InterPro" id="IPR004710">
    <property type="entry name" value="Bilac:Na_transpt"/>
</dbReference>
<dbReference type="AlphaFoldDB" id="A0A120I932"/>
<dbReference type="GO" id="GO:0016020">
    <property type="term" value="C:membrane"/>
    <property type="evidence" value="ECO:0007669"/>
    <property type="project" value="UniProtKB-SubCell"/>
</dbReference>
<dbReference type="GeneID" id="92902902"/>
<evidence type="ECO:0000256" key="3">
    <source>
        <dbReference type="ARBA" id="ARBA00022989"/>
    </source>
</evidence>
<accession>A0A120I932</accession>
<name>A0A120I932_9LACT</name>
<dbReference type="InterPro" id="IPR002657">
    <property type="entry name" value="BilAc:Na_symport/Acr3"/>
</dbReference>
<dbReference type="PANTHER" id="PTHR10361">
    <property type="entry name" value="SODIUM-BILE ACID COTRANSPORTER"/>
    <property type="match status" value="1"/>
</dbReference>
<reference evidence="8" key="2">
    <citation type="submission" date="2016-01" db="EMBL/GenBank/DDBJ databases">
        <title>Six Aerococcus type strain genome sequencing and assembly using PacBio and Illumina Hiseq.</title>
        <authorList>
            <person name="Carkaci D."/>
            <person name="Dargis R."/>
            <person name="Nielsen X.C."/>
            <person name="Skovgaard O."/>
            <person name="Fuursted K."/>
            <person name="Christensen J.J."/>
        </authorList>
    </citation>
    <scope>NUCLEOTIDE SEQUENCE [LARGE SCALE GENOMIC DNA]</scope>
    <source>
        <strain evidence="8">CCUG43001</strain>
    </source>
</reference>
<evidence type="ECO:0000313" key="8">
    <source>
        <dbReference type="Proteomes" id="UP000069912"/>
    </source>
</evidence>
<dbReference type="Pfam" id="PF01758">
    <property type="entry name" value="SBF"/>
    <property type="match status" value="1"/>
</dbReference>
<dbReference type="EMBL" id="PKGY01000003">
    <property type="protein sequence ID" value="PKZ21602.1"/>
    <property type="molecule type" value="Genomic_DNA"/>
</dbReference>
<dbReference type="PANTHER" id="PTHR10361:SF28">
    <property type="entry name" value="P3 PROTEIN-RELATED"/>
    <property type="match status" value="1"/>
</dbReference>
<evidence type="ECO:0000256" key="1">
    <source>
        <dbReference type="ARBA" id="ARBA00004141"/>
    </source>
</evidence>
<gene>
    <name evidence="6" type="ORF">AWM72_02320</name>
    <name evidence="7" type="ORF">CYJ28_06775</name>
</gene>
<keyword evidence="3 5" id="KW-1133">Transmembrane helix</keyword>
<feature type="transmembrane region" description="Helical" evidence="5">
    <location>
        <begin position="195"/>
        <end position="215"/>
    </location>
</feature>
<keyword evidence="2 5" id="KW-0812">Transmembrane</keyword>
<feature type="transmembrane region" description="Helical" evidence="5">
    <location>
        <begin position="159"/>
        <end position="183"/>
    </location>
</feature>
<evidence type="ECO:0000256" key="5">
    <source>
        <dbReference type="SAM" id="Phobius"/>
    </source>
</evidence>
<dbReference type="InterPro" id="IPR038770">
    <property type="entry name" value="Na+/solute_symporter_sf"/>
</dbReference>
<feature type="transmembrane region" description="Helical" evidence="5">
    <location>
        <begin position="133"/>
        <end position="153"/>
    </location>
</feature>
<evidence type="ECO:0000313" key="6">
    <source>
        <dbReference type="EMBL" id="AMB93670.1"/>
    </source>
</evidence>
<evidence type="ECO:0000256" key="2">
    <source>
        <dbReference type="ARBA" id="ARBA00022692"/>
    </source>
</evidence>
<feature type="transmembrane region" description="Helical" evidence="5">
    <location>
        <begin position="281"/>
        <end position="300"/>
    </location>
</feature>
<dbReference type="EMBL" id="CP014160">
    <property type="protein sequence ID" value="AMB93670.1"/>
    <property type="molecule type" value="Genomic_DNA"/>
</dbReference>
<dbReference type="OrthoDB" id="9806785at2"/>
<feature type="transmembrane region" description="Helical" evidence="5">
    <location>
        <begin position="99"/>
        <end position="121"/>
    </location>
</feature>
<proteinExistence type="predicted"/>
<evidence type="ECO:0000256" key="4">
    <source>
        <dbReference type="ARBA" id="ARBA00023136"/>
    </source>
</evidence>
<dbReference type="Proteomes" id="UP000234239">
    <property type="component" value="Unassembled WGS sequence"/>
</dbReference>
<reference evidence="7 9" key="3">
    <citation type="submission" date="2017-12" db="EMBL/GenBank/DDBJ databases">
        <title>Phylogenetic diversity of female urinary microbiome.</title>
        <authorList>
            <person name="Thomas-White K."/>
            <person name="Wolfe A.J."/>
        </authorList>
    </citation>
    <scope>NUCLEOTIDE SEQUENCE [LARGE SCALE GENOMIC DNA]</scope>
    <source>
        <strain evidence="7 9">UMB0139</strain>
    </source>
</reference>
<protein>
    <submittedName>
        <fullName evidence="6 7">Sodium symporter</fullName>
    </submittedName>
</protein>
<keyword evidence="4 5" id="KW-0472">Membrane</keyword>
<organism evidence="6 8">
    <name type="scientific">Aerococcus sanguinicola</name>
    <dbReference type="NCBI Taxonomy" id="119206"/>
    <lineage>
        <taxon>Bacteria</taxon>
        <taxon>Bacillati</taxon>
        <taxon>Bacillota</taxon>
        <taxon>Bacilli</taxon>
        <taxon>Lactobacillales</taxon>
        <taxon>Aerococcaceae</taxon>
        <taxon>Aerococcus</taxon>
    </lineage>
</organism>
<feature type="transmembrane region" description="Helical" evidence="5">
    <location>
        <begin position="221"/>
        <end position="244"/>
    </location>
</feature>
<sequence length="336" mass="35872">MGVFARLNAYFNRYLAMIVLVVGLGALLAPQAFIWASSYTSIFLGLVMFTMGLTMKPHDFSEVFKHPLQVLLVAVVQFGFMPASAYMVAKLFNLPQEMALGLIFVGCAPGGTSSNVITFLANGNVPLSVSATSVSTLLSPFMTPLLLAAYGGAYIDIAFWPMFLSIVKIVLLPIVIGIAINYFAGERLNGVQDFLPSLSSLAVLLVLAGSVAINADTLKATGWVIVAAVLIHNISGYVAGYLVCKFRHYDIPSTRAIAIEIGMQNGGLASTLALQHFNPNVALAGAATTVLHTLVGTLYASACQRKDQKAPVPDSEFYKEKAGQLEDSQVLAEEKI</sequence>
<feature type="transmembrane region" description="Helical" evidence="5">
    <location>
        <begin position="12"/>
        <end position="29"/>
    </location>
</feature>